<feature type="repeat" description="ANK" evidence="3">
    <location>
        <begin position="849"/>
        <end position="881"/>
    </location>
</feature>
<dbReference type="GO" id="GO:0005524">
    <property type="term" value="F:ATP binding"/>
    <property type="evidence" value="ECO:0007669"/>
    <property type="project" value="UniProtKB-UniRule"/>
</dbReference>
<sequence length="930" mass="101330">NADTLLHLAVRAQNDVTIDLLLCSDGINTNAYNKAPDSDIVVDFKSSVGAGGFGCVYKGTYKNEEVAVKTAHKDCENVLRKEISTMTKYQSPYIVNVVAVSNQPSSSPKLALQYMDCGDLRQYLNAKRDGYTTSINVTPLETDKQLLHASKSSQVHEVKRLLQEGANVNYYDNDGETPLHAAASKGRCAVATILLKAGALIDAQTNTGATPLHKATYGGHDSMIELLLQAGASVDLKNISGWTSLHLAADKGRVSSLQLLMNAGASVDTITNTGSLPLHYAAEKGHHDALNLLLKSSTSIDLENEYSRTPLHYAAWGGHKQVVTLLVEAGASINPSDKDGWTPLHLAASKGLDQVVKLLVASGASMNSKDKNGQTPKQIALKYGKNSSATLLNLLSNQDTLPRKSTNAPPRKVQPESSKDKAFPDNFKQPPKHHPNQDELATVIKAIQSGNIAIISDYIDRGLDPNTINKDADTLLHLAVRAQQNSIVDLLLRSHDINANAQNKNNETPLILAIKLGHRRLVSQIYAFTRQSIAAFDAHDSDIVVDFKSSVGAGGFGCVYKGTYKNEVVAVKTAHDGCENVLRKEISTMTKYQSPYIVNVVAVSNQTSSSPKLALQYMDCGLQYMDCGDLRQYLNAKRNGYTTSINVTPLEVAWVLANALADLHHNSTLHRDLKSQNILLSTKHYIKLGDLGISREFTHNTMTHTGTPFWEAPEVLRGERYDYAADIYSFGVILTELDTLQVPYSDLNLGLWNITQQIRDGTLRPHLSSNCEPWLKDLAEKCLSFNPQQRLTAQNVVDFLRSVQSGSYKKNGDNSDGEGPLHAAASKRRTTIATLLIEAGAFVEAKTNTGVTPLHKAAYGGHNMMIELLLKAGAHVESKIIVIGNIASIVFTLIWIVWTTAIFYAAWGGHKPTVQLLLNAGAFVRAKDKV</sequence>
<dbReference type="Pfam" id="PF00069">
    <property type="entry name" value="Pkinase"/>
    <property type="match status" value="1"/>
</dbReference>
<dbReference type="PROSITE" id="PS50011">
    <property type="entry name" value="PROTEIN_KINASE_DOM"/>
    <property type="match status" value="2"/>
</dbReference>
<dbReference type="InterPro" id="IPR017441">
    <property type="entry name" value="Protein_kinase_ATP_BS"/>
</dbReference>
<feature type="repeat" description="ANK" evidence="3">
    <location>
        <begin position="306"/>
        <end position="338"/>
    </location>
</feature>
<dbReference type="Pfam" id="PF13857">
    <property type="entry name" value="Ank_5"/>
    <property type="match status" value="1"/>
</dbReference>
<proteinExistence type="predicted"/>
<dbReference type="PRINTS" id="PR01415">
    <property type="entry name" value="ANKYRIN"/>
</dbReference>
<dbReference type="STRING" id="74557.A0A1V9Y6Z1"/>
<keyword evidence="4" id="KW-0067">ATP-binding</keyword>
<organism evidence="8 9">
    <name type="scientific">Thraustotheca clavata</name>
    <dbReference type="NCBI Taxonomy" id="74557"/>
    <lineage>
        <taxon>Eukaryota</taxon>
        <taxon>Sar</taxon>
        <taxon>Stramenopiles</taxon>
        <taxon>Oomycota</taxon>
        <taxon>Saprolegniomycetes</taxon>
        <taxon>Saprolegniales</taxon>
        <taxon>Achlyaceae</taxon>
        <taxon>Thraustotheca</taxon>
    </lineage>
</organism>
<name>A0A1V9Y6Z1_9STRA</name>
<dbReference type="Gene3D" id="1.25.40.20">
    <property type="entry name" value="Ankyrin repeat-containing domain"/>
    <property type="match status" value="4"/>
</dbReference>
<dbReference type="Gene3D" id="1.10.510.10">
    <property type="entry name" value="Transferase(Phosphotransferase) domain 1"/>
    <property type="match status" value="2"/>
</dbReference>
<dbReference type="Proteomes" id="UP000243217">
    <property type="component" value="Unassembled WGS sequence"/>
</dbReference>
<evidence type="ECO:0000259" key="7">
    <source>
        <dbReference type="PROSITE" id="PS50011"/>
    </source>
</evidence>
<dbReference type="InterPro" id="IPR011009">
    <property type="entry name" value="Kinase-like_dom_sf"/>
</dbReference>
<feature type="repeat" description="ANK" evidence="3">
    <location>
        <begin position="174"/>
        <end position="206"/>
    </location>
</feature>
<evidence type="ECO:0000256" key="6">
    <source>
        <dbReference type="SAM" id="Phobius"/>
    </source>
</evidence>
<feature type="domain" description="Protein kinase" evidence="7">
    <location>
        <begin position="545"/>
        <end position="800"/>
    </location>
</feature>
<dbReference type="Pfam" id="PF07714">
    <property type="entry name" value="PK_Tyr_Ser-Thr"/>
    <property type="match status" value="1"/>
</dbReference>
<accession>A0A1V9Y6Z1</accession>
<dbReference type="PANTHER" id="PTHR24171">
    <property type="entry name" value="ANKYRIN REPEAT DOMAIN-CONTAINING PROTEIN 39-RELATED"/>
    <property type="match status" value="1"/>
</dbReference>
<keyword evidence="1" id="KW-0677">Repeat</keyword>
<evidence type="ECO:0000256" key="5">
    <source>
        <dbReference type="SAM" id="MobiDB-lite"/>
    </source>
</evidence>
<keyword evidence="6" id="KW-0812">Transmembrane</keyword>
<feature type="binding site" evidence="4">
    <location>
        <position position="572"/>
    </location>
    <ligand>
        <name>ATP</name>
        <dbReference type="ChEBI" id="CHEBI:30616"/>
    </ligand>
</feature>
<dbReference type="SMART" id="SM00220">
    <property type="entry name" value="S_TKc"/>
    <property type="match status" value="1"/>
</dbReference>
<protein>
    <submittedName>
        <fullName evidence="8">Ankyrin 2,3/unc44</fullName>
    </submittedName>
</protein>
<dbReference type="InterPro" id="IPR002110">
    <property type="entry name" value="Ankyrin_rpt"/>
</dbReference>
<evidence type="ECO:0000313" key="9">
    <source>
        <dbReference type="Proteomes" id="UP000243217"/>
    </source>
</evidence>
<evidence type="ECO:0000256" key="3">
    <source>
        <dbReference type="PROSITE-ProRule" id="PRU00023"/>
    </source>
</evidence>
<dbReference type="SUPFAM" id="SSF56112">
    <property type="entry name" value="Protein kinase-like (PK-like)"/>
    <property type="match status" value="2"/>
</dbReference>
<keyword evidence="4" id="KW-0547">Nucleotide-binding</keyword>
<evidence type="ECO:0000256" key="1">
    <source>
        <dbReference type="ARBA" id="ARBA00022737"/>
    </source>
</evidence>
<feature type="transmembrane region" description="Helical" evidence="6">
    <location>
        <begin position="886"/>
        <end position="907"/>
    </location>
</feature>
<keyword evidence="6" id="KW-1133">Transmembrane helix</keyword>
<dbReference type="PROSITE" id="PS50297">
    <property type="entry name" value="ANK_REP_REGION"/>
    <property type="match status" value="8"/>
</dbReference>
<dbReference type="AlphaFoldDB" id="A0A1V9Y6Z1"/>
<dbReference type="InterPro" id="IPR000719">
    <property type="entry name" value="Prot_kinase_dom"/>
</dbReference>
<keyword evidence="9" id="KW-1185">Reference proteome</keyword>
<keyword evidence="6" id="KW-0472">Membrane</keyword>
<dbReference type="Pfam" id="PF00023">
    <property type="entry name" value="Ank"/>
    <property type="match status" value="2"/>
</dbReference>
<feature type="binding site" evidence="4">
    <location>
        <position position="69"/>
    </location>
    <ligand>
        <name>ATP</name>
        <dbReference type="ChEBI" id="CHEBI:30616"/>
    </ligand>
</feature>
<evidence type="ECO:0000256" key="4">
    <source>
        <dbReference type="PROSITE-ProRule" id="PRU10141"/>
    </source>
</evidence>
<dbReference type="GO" id="GO:0004672">
    <property type="term" value="F:protein kinase activity"/>
    <property type="evidence" value="ECO:0007669"/>
    <property type="project" value="InterPro"/>
</dbReference>
<comment type="caution">
    <text evidence="8">The sequence shown here is derived from an EMBL/GenBank/DDBJ whole genome shotgun (WGS) entry which is preliminary data.</text>
</comment>
<dbReference type="SMART" id="SM00248">
    <property type="entry name" value="ANK"/>
    <property type="match status" value="14"/>
</dbReference>
<dbReference type="PROSITE" id="PS00107">
    <property type="entry name" value="PROTEIN_KINASE_ATP"/>
    <property type="match status" value="2"/>
</dbReference>
<feature type="non-terminal residue" evidence="8">
    <location>
        <position position="1"/>
    </location>
</feature>
<reference evidence="8 9" key="1">
    <citation type="journal article" date="2014" name="Genome Biol. Evol.">
        <title>The secreted proteins of Achlya hypogyna and Thraustotheca clavata identify the ancestral oomycete secretome and reveal gene acquisitions by horizontal gene transfer.</title>
        <authorList>
            <person name="Misner I."/>
            <person name="Blouin N."/>
            <person name="Leonard G."/>
            <person name="Richards T.A."/>
            <person name="Lane C.E."/>
        </authorList>
    </citation>
    <scope>NUCLEOTIDE SEQUENCE [LARGE SCALE GENOMIC DNA]</scope>
    <source>
        <strain evidence="8 9">ATCC 34112</strain>
    </source>
</reference>
<feature type="repeat" description="ANK" evidence="3">
    <location>
        <begin position="339"/>
        <end position="371"/>
    </location>
</feature>
<feature type="repeat" description="ANK" evidence="3">
    <location>
        <begin position="816"/>
        <end position="848"/>
    </location>
</feature>
<feature type="repeat" description="ANK" evidence="3">
    <location>
        <begin position="240"/>
        <end position="272"/>
    </location>
</feature>
<feature type="compositionally biased region" description="Polar residues" evidence="5">
    <location>
        <begin position="398"/>
        <end position="408"/>
    </location>
</feature>
<evidence type="ECO:0000256" key="2">
    <source>
        <dbReference type="ARBA" id="ARBA00023043"/>
    </source>
</evidence>
<feature type="domain" description="Protein kinase" evidence="7">
    <location>
        <begin position="42"/>
        <end position="348"/>
    </location>
</feature>
<feature type="repeat" description="ANK" evidence="3">
    <location>
        <begin position="207"/>
        <end position="239"/>
    </location>
</feature>
<feature type="region of interest" description="Disordered" evidence="5">
    <location>
        <begin position="396"/>
        <end position="436"/>
    </location>
</feature>
<dbReference type="PANTHER" id="PTHR24171:SF9">
    <property type="entry name" value="ANKYRIN REPEAT DOMAIN-CONTAINING PROTEIN 39"/>
    <property type="match status" value="1"/>
</dbReference>
<dbReference type="EMBL" id="JNBS01004977">
    <property type="protein sequence ID" value="OQR81492.1"/>
    <property type="molecule type" value="Genomic_DNA"/>
</dbReference>
<dbReference type="Gene3D" id="3.30.200.20">
    <property type="entry name" value="Phosphorylase Kinase, domain 1"/>
    <property type="match status" value="1"/>
</dbReference>
<keyword evidence="2 3" id="KW-0040">ANK repeat</keyword>
<dbReference type="SUPFAM" id="SSF48403">
    <property type="entry name" value="Ankyrin repeat"/>
    <property type="match status" value="2"/>
</dbReference>
<dbReference type="OrthoDB" id="2122982at2759"/>
<evidence type="ECO:0000313" key="8">
    <source>
        <dbReference type="EMBL" id="OQR81492.1"/>
    </source>
</evidence>
<dbReference type="InterPro" id="IPR036770">
    <property type="entry name" value="Ankyrin_rpt-contain_sf"/>
</dbReference>
<dbReference type="Pfam" id="PF12796">
    <property type="entry name" value="Ank_2"/>
    <property type="match status" value="3"/>
</dbReference>
<dbReference type="PROSITE" id="PS50088">
    <property type="entry name" value="ANK_REPEAT"/>
    <property type="match status" value="8"/>
</dbReference>
<dbReference type="InterPro" id="IPR001245">
    <property type="entry name" value="Ser-Thr/Tyr_kinase_cat_dom"/>
</dbReference>
<gene>
    <name evidence="8" type="ORF">THRCLA_23359</name>
</gene>
<feature type="repeat" description="ANK" evidence="3">
    <location>
        <begin position="273"/>
        <end position="305"/>
    </location>
</feature>
<feature type="compositionally biased region" description="Basic and acidic residues" evidence="5">
    <location>
        <begin position="413"/>
        <end position="423"/>
    </location>
</feature>